<protein>
    <submittedName>
        <fullName evidence="4">Single strand binding protein</fullName>
    </submittedName>
</protein>
<proteinExistence type="inferred from homology"/>
<dbReference type="InterPro" id="IPR012340">
    <property type="entry name" value="NA-bd_OB-fold"/>
</dbReference>
<evidence type="ECO:0000256" key="3">
    <source>
        <dbReference type="SAM" id="MobiDB-lite"/>
    </source>
</evidence>
<dbReference type="GO" id="GO:0003697">
    <property type="term" value="F:single-stranded DNA binding"/>
    <property type="evidence" value="ECO:0007669"/>
    <property type="project" value="InterPro"/>
</dbReference>
<dbReference type="EMBL" id="BK014681">
    <property type="protein sequence ID" value="DAD67556.1"/>
    <property type="molecule type" value="Genomic_DNA"/>
</dbReference>
<reference evidence="4" key="1">
    <citation type="journal article" date="2021" name="Proc. Natl. Acad. Sci. U.S.A.">
        <title>A Catalog of Tens of Thousands of Viruses from Human Metagenomes Reveals Hidden Associations with Chronic Diseases.</title>
        <authorList>
            <person name="Tisza M.J."/>
            <person name="Buck C.B."/>
        </authorList>
    </citation>
    <scope>NUCLEOTIDE SEQUENCE</scope>
    <source>
        <strain evidence="4">CttU829</strain>
    </source>
</reference>
<dbReference type="InterPro" id="IPR011344">
    <property type="entry name" value="ssDNA-bd"/>
</dbReference>
<dbReference type="PANTHER" id="PTHR10302">
    <property type="entry name" value="SINGLE-STRANDED DNA-BINDING PROTEIN"/>
    <property type="match status" value="1"/>
</dbReference>
<dbReference type="InterPro" id="IPR000424">
    <property type="entry name" value="Primosome_PriB/ssb"/>
</dbReference>
<feature type="region of interest" description="Disordered" evidence="3">
    <location>
        <begin position="114"/>
        <end position="193"/>
    </location>
</feature>
<dbReference type="CDD" id="cd04496">
    <property type="entry name" value="SSB_OBF"/>
    <property type="match status" value="1"/>
</dbReference>
<dbReference type="HAMAP" id="MF_00984">
    <property type="entry name" value="SSB"/>
    <property type="match status" value="1"/>
</dbReference>
<dbReference type="GO" id="GO:0006260">
    <property type="term" value="P:DNA replication"/>
    <property type="evidence" value="ECO:0007669"/>
    <property type="project" value="InterPro"/>
</dbReference>
<organism evidence="4">
    <name type="scientific">Siphoviridae sp. cttU829</name>
    <dbReference type="NCBI Taxonomy" id="2823605"/>
    <lineage>
        <taxon>Viruses</taxon>
        <taxon>Duplodnaviria</taxon>
        <taxon>Heunggongvirae</taxon>
        <taxon>Uroviricota</taxon>
        <taxon>Caudoviricetes</taxon>
    </lineage>
</organism>
<dbReference type="SUPFAM" id="SSF50249">
    <property type="entry name" value="Nucleic acid-binding proteins"/>
    <property type="match status" value="1"/>
</dbReference>
<keyword evidence="1 2" id="KW-0238">DNA-binding</keyword>
<feature type="compositionally biased region" description="Low complexity" evidence="3">
    <location>
        <begin position="114"/>
        <end position="181"/>
    </location>
</feature>
<sequence>MGKTMNKVFIVGYAGSDAEQRTTQGGVKYARVSLSTSYGGYKKQDGTDVPERTQWHHCVGWNNLADTMAKYLKKGMKCAVTGRIEYGTYKNAQGVDIPTTEIVVEELTLMSQAQGVQPQQQPQPHQPQAQYQQGGYQQQPQPQQYAPPQQQPRQAQQPQQYGGYQQQGQQQYGGYQQGAQQFPPNVNEDGLPF</sequence>
<evidence type="ECO:0000256" key="2">
    <source>
        <dbReference type="PROSITE-ProRule" id="PRU00252"/>
    </source>
</evidence>
<dbReference type="PANTHER" id="PTHR10302:SF0">
    <property type="entry name" value="SINGLE-STRANDED DNA-BINDING PROTEIN, MITOCHONDRIAL"/>
    <property type="match status" value="1"/>
</dbReference>
<name>A0A8S5LC18_9CAUD</name>
<dbReference type="NCBIfam" id="TIGR00621">
    <property type="entry name" value="ssb"/>
    <property type="match status" value="1"/>
</dbReference>
<evidence type="ECO:0000313" key="4">
    <source>
        <dbReference type="EMBL" id="DAD67556.1"/>
    </source>
</evidence>
<evidence type="ECO:0000256" key="1">
    <source>
        <dbReference type="ARBA" id="ARBA00023125"/>
    </source>
</evidence>
<accession>A0A8S5LC18</accession>
<dbReference type="Gene3D" id="2.40.50.140">
    <property type="entry name" value="Nucleic acid-binding proteins"/>
    <property type="match status" value="1"/>
</dbReference>
<dbReference type="GO" id="GO:0009295">
    <property type="term" value="C:nucleoid"/>
    <property type="evidence" value="ECO:0007669"/>
    <property type="project" value="TreeGrafter"/>
</dbReference>
<dbReference type="PROSITE" id="PS50935">
    <property type="entry name" value="SSB"/>
    <property type="match status" value="1"/>
</dbReference>
<dbReference type="Pfam" id="PF00436">
    <property type="entry name" value="SSB"/>
    <property type="match status" value="1"/>
</dbReference>